<sequence length="537" mass="57977">MATFAGESSIRGSTETIRMLLLTFCTIGITFTWGVEMTYCTPYLLSLGLSKSNTSMVWIAGPLSGLIVQPIIGVVSDENTSKWGRRRPMMVIGAVIVAIAMLVLGFTKEIVSYFIADPETAKFPTVFLAVLAIYVVDFAINAVMSCSRSLIVDTLPIEKQQSGAAWASRMSAIGNVVGYAGGAIDLVSILGTTFGDTQFKLLTIIAVFAILGATGITCWAVTEKVLLPNVRKDKAQPQSRFQVVGKIYATILHLPPRIRAICWAVFWSWIGWFPFLFYSTTWVGETYFRYDADESAKSGDTLGDIGRIGSQAFVLSSLITLTASLVLPLIVKSPDEESYTQRPHPVLASVLKYCGNSRPDLLTMWICGHSLFALAMIFAPFATSYRFATTLVCLCAVPWAISGWAPSAFLGVEVNKLASQGGSASSYRRVPNQDIELSLLGNGGSDAPESSAELSGVYFGILNVYTTLPQFVGTFISMIVFAILEPGKSRELGAGDDDNKTTTPTTTGPNAISVCLFIGALSTLVSVFVTRKLRDLD</sequence>
<organism evidence="1 2">
    <name type="scientific">Zarea fungicola</name>
    <dbReference type="NCBI Taxonomy" id="93591"/>
    <lineage>
        <taxon>Eukaryota</taxon>
        <taxon>Fungi</taxon>
        <taxon>Dikarya</taxon>
        <taxon>Ascomycota</taxon>
        <taxon>Pezizomycotina</taxon>
        <taxon>Sordariomycetes</taxon>
        <taxon>Hypocreomycetidae</taxon>
        <taxon>Hypocreales</taxon>
        <taxon>Cordycipitaceae</taxon>
        <taxon>Zarea</taxon>
    </lineage>
</organism>
<name>A0ACC1MWJ7_9HYPO</name>
<dbReference type="EMBL" id="JANJQO010001404">
    <property type="protein sequence ID" value="KAJ2971113.1"/>
    <property type="molecule type" value="Genomic_DNA"/>
</dbReference>
<evidence type="ECO:0000313" key="2">
    <source>
        <dbReference type="Proteomes" id="UP001143910"/>
    </source>
</evidence>
<proteinExistence type="predicted"/>
<accession>A0ACC1MWJ7</accession>
<dbReference type="Proteomes" id="UP001143910">
    <property type="component" value="Unassembled WGS sequence"/>
</dbReference>
<keyword evidence="2" id="KW-1185">Reference proteome</keyword>
<evidence type="ECO:0000313" key="1">
    <source>
        <dbReference type="EMBL" id="KAJ2971113.1"/>
    </source>
</evidence>
<gene>
    <name evidence="1" type="ORF">NQ176_g7853</name>
</gene>
<comment type="caution">
    <text evidence="1">The sequence shown here is derived from an EMBL/GenBank/DDBJ whole genome shotgun (WGS) entry which is preliminary data.</text>
</comment>
<reference evidence="1" key="1">
    <citation type="submission" date="2022-08" db="EMBL/GenBank/DDBJ databases">
        <title>Genome Sequence of Lecanicillium fungicola.</title>
        <authorList>
            <person name="Buettner E."/>
        </authorList>
    </citation>
    <scope>NUCLEOTIDE SEQUENCE</scope>
    <source>
        <strain evidence="1">Babe33</strain>
    </source>
</reference>
<protein>
    <submittedName>
        <fullName evidence="1">Uncharacterized protein</fullName>
    </submittedName>
</protein>